<gene>
    <name evidence="8" type="ORF">BSL78_06203</name>
</gene>
<dbReference type="InterPro" id="IPR036179">
    <property type="entry name" value="Ig-like_dom_sf"/>
</dbReference>
<dbReference type="Proteomes" id="UP000230750">
    <property type="component" value="Unassembled WGS sequence"/>
</dbReference>
<dbReference type="InterPro" id="IPR013783">
    <property type="entry name" value="Ig-like_fold"/>
</dbReference>
<dbReference type="Gene3D" id="2.60.40.10">
    <property type="entry name" value="Immunoglobulins"/>
    <property type="match status" value="12"/>
</dbReference>
<keyword evidence="3" id="KW-0393">Immunoglobulin domain</keyword>
<organism evidence="8 9">
    <name type="scientific">Stichopus japonicus</name>
    <name type="common">Sea cucumber</name>
    <dbReference type="NCBI Taxonomy" id="307972"/>
    <lineage>
        <taxon>Eukaryota</taxon>
        <taxon>Metazoa</taxon>
        <taxon>Echinodermata</taxon>
        <taxon>Eleutherozoa</taxon>
        <taxon>Echinozoa</taxon>
        <taxon>Holothuroidea</taxon>
        <taxon>Aspidochirotacea</taxon>
        <taxon>Aspidochirotida</taxon>
        <taxon>Stichopodidae</taxon>
        <taxon>Apostichopus</taxon>
    </lineage>
</organism>
<feature type="transmembrane region" description="Helical" evidence="5">
    <location>
        <begin position="6"/>
        <end position="24"/>
    </location>
</feature>
<keyword evidence="5" id="KW-0812">Transmembrane</keyword>
<feature type="region of interest" description="Disordered" evidence="4">
    <location>
        <begin position="1430"/>
        <end position="1455"/>
    </location>
</feature>
<dbReference type="Pfam" id="PF13927">
    <property type="entry name" value="Ig_3"/>
    <property type="match status" value="4"/>
</dbReference>
<feature type="domain" description="Ig-like" evidence="6">
    <location>
        <begin position="574"/>
        <end position="658"/>
    </location>
</feature>
<feature type="domain" description="Ig-like" evidence="6">
    <location>
        <begin position="482"/>
        <end position="569"/>
    </location>
</feature>
<feature type="domain" description="Ig-like" evidence="6">
    <location>
        <begin position="129"/>
        <end position="220"/>
    </location>
</feature>
<keyword evidence="9" id="KW-1185">Reference proteome</keyword>
<proteinExistence type="predicted"/>
<feature type="domain" description="Fibronectin type-III" evidence="7">
    <location>
        <begin position="756"/>
        <end position="850"/>
    </location>
</feature>
<feature type="domain" description="Ig-like" evidence="6">
    <location>
        <begin position="286"/>
        <end position="386"/>
    </location>
</feature>
<evidence type="ECO:0000256" key="1">
    <source>
        <dbReference type="ARBA" id="ARBA00022737"/>
    </source>
</evidence>
<evidence type="ECO:0000256" key="2">
    <source>
        <dbReference type="ARBA" id="ARBA00023157"/>
    </source>
</evidence>
<feature type="domain" description="Fibronectin type-III" evidence="7">
    <location>
        <begin position="1073"/>
        <end position="1188"/>
    </location>
</feature>
<dbReference type="InterPro" id="IPR007110">
    <property type="entry name" value="Ig-like_dom"/>
</dbReference>
<evidence type="ECO:0000256" key="4">
    <source>
        <dbReference type="SAM" id="MobiDB-lite"/>
    </source>
</evidence>
<feature type="domain" description="Fibronectin type-III" evidence="7">
    <location>
        <begin position="942"/>
        <end position="1035"/>
    </location>
</feature>
<name>A0A2G8L9E2_STIJA</name>
<feature type="domain" description="Ig-like" evidence="6">
    <location>
        <begin position="390"/>
        <end position="477"/>
    </location>
</feature>
<feature type="region of interest" description="Disordered" evidence="4">
    <location>
        <begin position="1299"/>
        <end position="1327"/>
    </location>
</feature>
<dbReference type="InterPro" id="IPR003961">
    <property type="entry name" value="FN3_dom"/>
</dbReference>
<keyword evidence="5" id="KW-1133">Transmembrane helix</keyword>
<keyword evidence="1" id="KW-0677">Repeat</keyword>
<evidence type="ECO:0000313" key="9">
    <source>
        <dbReference type="Proteomes" id="UP000230750"/>
    </source>
</evidence>
<dbReference type="CDD" id="cd00096">
    <property type="entry name" value="Ig"/>
    <property type="match status" value="2"/>
</dbReference>
<dbReference type="PROSITE" id="PS50835">
    <property type="entry name" value="IG_LIKE"/>
    <property type="match status" value="7"/>
</dbReference>
<feature type="compositionally biased region" description="Low complexity" evidence="4">
    <location>
        <begin position="1310"/>
        <end position="1327"/>
    </location>
</feature>
<evidence type="ECO:0000259" key="7">
    <source>
        <dbReference type="PROSITE" id="PS50853"/>
    </source>
</evidence>
<dbReference type="InterPro" id="IPR036116">
    <property type="entry name" value="FN3_sf"/>
</dbReference>
<dbReference type="STRING" id="307972.A0A2G8L9E2"/>
<keyword evidence="5" id="KW-0472">Membrane</keyword>
<dbReference type="EMBL" id="MRZV01000161">
    <property type="protein sequence ID" value="PIK56877.1"/>
    <property type="molecule type" value="Genomic_DNA"/>
</dbReference>
<dbReference type="InterPro" id="IPR013098">
    <property type="entry name" value="Ig_I-set"/>
</dbReference>
<dbReference type="InterPro" id="IPR003598">
    <property type="entry name" value="Ig_sub2"/>
</dbReference>
<evidence type="ECO:0000256" key="5">
    <source>
        <dbReference type="SAM" id="Phobius"/>
    </source>
</evidence>
<dbReference type="SMART" id="SM00060">
    <property type="entry name" value="FN3"/>
    <property type="match status" value="4"/>
</dbReference>
<dbReference type="PANTHER" id="PTHR13817:SF166">
    <property type="entry name" value="NEURONAL IGCAM-RELATED"/>
    <property type="match status" value="1"/>
</dbReference>
<dbReference type="SUPFAM" id="SSF48726">
    <property type="entry name" value="Immunoglobulin"/>
    <property type="match status" value="8"/>
</dbReference>
<dbReference type="PANTHER" id="PTHR13817">
    <property type="entry name" value="TITIN"/>
    <property type="match status" value="1"/>
</dbReference>
<feature type="transmembrane region" description="Helical" evidence="5">
    <location>
        <begin position="1248"/>
        <end position="1271"/>
    </location>
</feature>
<dbReference type="InterPro" id="IPR050964">
    <property type="entry name" value="Striated_Muscle_Regulatory"/>
</dbReference>
<dbReference type="PROSITE" id="PS50853">
    <property type="entry name" value="FN3"/>
    <property type="match status" value="3"/>
</dbReference>
<dbReference type="SMART" id="SM00408">
    <property type="entry name" value="IGc2"/>
    <property type="match status" value="7"/>
</dbReference>
<accession>A0A2G8L9E2</accession>
<evidence type="ECO:0000313" key="8">
    <source>
        <dbReference type="EMBL" id="PIK56877.1"/>
    </source>
</evidence>
<evidence type="ECO:0000256" key="3">
    <source>
        <dbReference type="ARBA" id="ARBA00023319"/>
    </source>
</evidence>
<reference evidence="8 9" key="1">
    <citation type="journal article" date="2017" name="PLoS Biol.">
        <title>The sea cucumber genome provides insights into morphological evolution and visceral regeneration.</title>
        <authorList>
            <person name="Zhang X."/>
            <person name="Sun L."/>
            <person name="Yuan J."/>
            <person name="Sun Y."/>
            <person name="Gao Y."/>
            <person name="Zhang L."/>
            <person name="Li S."/>
            <person name="Dai H."/>
            <person name="Hamel J.F."/>
            <person name="Liu C."/>
            <person name="Yu Y."/>
            <person name="Liu S."/>
            <person name="Lin W."/>
            <person name="Guo K."/>
            <person name="Jin S."/>
            <person name="Xu P."/>
            <person name="Storey K.B."/>
            <person name="Huan P."/>
            <person name="Zhang T."/>
            <person name="Zhou Y."/>
            <person name="Zhang J."/>
            <person name="Lin C."/>
            <person name="Li X."/>
            <person name="Xing L."/>
            <person name="Huo D."/>
            <person name="Sun M."/>
            <person name="Wang L."/>
            <person name="Mercier A."/>
            <person name="Li F."/>
            <person name="Yang H."/>
            <person name="Xiang J."/>
        </authorList>
    </citation>
    <scope>NUCLEOTIDE SEQUENCE [LARGE SCALE GENOMIC DNA]</scope>
    <source>
        <strain evidence="8">Shaxun</strain>
        <tissue evidence="8">Muscle</tissue>
    </source>
</reference>
<keyword evidence="2" id="KW-1015">Disulfide bond</keyword>
<feature type="transmembrane region" description="Helical" evidence="5">
    <location>
        <begin position="1220"/>
        <end position="1242"/>
    </location>
</feature>
<dbReference type="CDD" id="cd00063">
    <property type="entry name" value="FN3"/>
    <property type="match status" value="4"/>
</dbReference>
<dbReference type="OrthoDB" id="428111at2759"/>
<dbReference type="SMART" id="SM00409">
    <property type="entry name" value="IG"/>
    <property type="match status" value="7"/>
</dbReference>
<dbReference type="InterPro" id="IPR003599">
    <property type="entry name" value="Ig_sub"/>
</dbReference>
<dbReference type="Pfam" id="PF00041">
    <property type="entry name" value="fn3"/>
    <property type="match status" value="4"/>
</dbReference>
<dbReference type="FunFam" id="2.60.40.10:FF:000032">
    <property type="entry name" value="palladin isoform X1"/>
    <property type="match status" value="2"/>
</dbReference>
<protein>
    <submittedName>
        <fullName evidence="8">Putative Down syndrome cell adhesion molecule-like protein 1 isoform X2</fullName>
    </submittedName>
</protein>
<feature type="domain" description="Ig-like" evidence="6">
    <location>
        <begin position="16"/>
        <end position="114"/>
    </location>
</feature>
<comment type="caution">
    <text evidence="8">The sequence shown here is derived from an EMBL/GenBank/DDBJ whole genome shotgun (WGS) entry which is preliminary data.</text>
</comment>
<feature type="domain" description="Ig-like" evidence="6">
    <location>
        <begin position="662"/>
        <end position="749"/>
    </location>
</feature>
<evidence type="ECO:0000259" key="6">
    <source>
        <dbReference type="PROSITE" id="PS50835"/>
    </source>
</evidence>
<dbReference type="SUPFAM" id="SSF49265">
    <property type="entry name" value="Fibronectin type III"/>
    <property type="match status" value="3"/>
</dbReference>
<sequence>MAIPSTSVFIFCVMLPFIVADIIFREEPRNSVVVQGQPISFHCVVEDNENRGRVIIQWLRNNAQLQLSSEPRLNLFPNGTLFITAAQGGDEGRYACQASVITFDGVVEQKTSVAAMLRFAFIKGVFYHPPNLTVTDQQSTPAYFQCISGDSLPVAVITWEKDGNILQDANQYSTMFGSSDSIKTSGTLQIDNVRTKDAGRYRCITMNPYLPGLSKTVIMHHSPFFVSYANRLENEFYLNGEDLSSSADGRIMVHPNGTLIYAFVVESDEGTFVCNGTNSLGFVVSDEVTLLTAYIEWTFLQEPDDVTVVEEEAATLICRPPNSKPAAVVTWYKDNSLLIPRTGVAVLGEGDLYFSSVTQADEGVYFCVATNEYVGSSRTSRTAVLEVRAGAIITTPPTNTEVVLGDDLSLTCAASGDPGPTLRWLKDNIEVMVGQRVTIGDTGGLLHIIGMNSLDRGTYTCEAKNDYGMDTESVFVNVLVPPRLVSSPLDLGTGIGTSILMPCRVIAEPPATVSWFKDGEELTFDPPGSHYQKTTDGLFISDVQLSDNGVYLCMAENKVGILEANGTITVETVPVFSRGPENQTVSEGSVVTFHCMAEGVPPPTISWAYNHGSLPSGSGLSMSHQVLTIPLATRDLNGMYTCRAENSQGLIRKDAYLSVQSPPVLQHIMNITADTDETVSAICDSLHGFPDLTFSWLKETNILTASGDHVQFPQPNELRINLQGNEDQGWYTCVATNALGSAREKFYISVLDIPQVPEILDVIALTETSLLVTWDAGAYPEDTETFDLEYRMSGDSWRVAESNIPNIVEIGSLVIEGLTENREYRIRVRAHNRLGSSPPSSHYVAYTPSVSGPSAPRRLKILSFNATTVQLEWEIPERRSSPIEVYFIDYYKIRDNWVKWVPVSLENDRSTREGRYTIDHVVDNLQPNSLYAFQVCGATFSSEGEIQLGNCSYNVHQVTGTAALPEEVQNGEILGYNVTYMSLTSKEVKSVAASEMTTSIANLDPYTEYDIYLEAYNADGLSPPSVTATARTKVAGLKVSTEYEVTVSAYNLEEGSPLDGPRSSIIAATADGVPGMITDLMIGDIGPTFALLKWSAPLEERGDILGYRIQYTVIETLNSGKDLHEKTRREVVSTSNNSTHVVTVFSKETQYNITGLTSETNYSLTIMAQTTAGFGEALLTSSPQRRVTILLITLHLQMEQILLQAWRTSQRRLETSGASIFHYMCLSGNFCMIMVIILTFFIRNSFAIFTSAVGLAFVFFLLAVFFVTAWCSRASGKKQAKSRLAPLIRDDQFVQISSQSGEEGVDNYSRTESSSPTPSSFTGAPTSSRVLDEQNLIQNRPRASSSPASAQLSVRAVPNHYGGTSHYGTNPPVLLTAVHYIGQETSRSARSLDTSPDQLDDLYQKVNRTSRGPSRFKKDSLAAIAALLDQEESDNEGRPPDSPPSVVIADQRTIL</sequence>
<dbReference type="Pfam" id="PF07679">
    <property type="entry name" value="I-set"/>
    <property type="match status" value="3"/>
</dbReference>